<organism evidence="2 3">
    <name type="scientific">Actinokineospora cianjurensis</name>
    <dbReference type="NCBI Taxonomy" id="585224"/>
    <lineage>
        <taxon>Bacteria</taxon>
        <taxon>Bacillati</taxon>
        <taxon>Actinomycetota</taxon>
        <taxon>Actinomycetes</taxon>
        <taxon>Pseudonocardiales</taxon>
        <taxon>Pseudonocardiaceae</taxon>
        <taxon>Actinokineospora</taxon>
    </lineage>
</organism>
<dbReference type="EMBL" id="RCDD01000008">
    <property type="protein sequence ID" value="RLK54182.1"/>
    <property type="molecule type" value="Genomic_DNA"/>
</dbReference>
<gene>
    <name evidence="2" type="ORF">CLV68_6185</name>
</gene>
<reference evidence="2 3" key="1">
    <citation type="submission" date="2018-10" db="EMBL/GenBank/DDBJ databases">
        <title>Genomic Encyclopedia of Archaeal and Bacterial Type Strains, Phase II (KMG-II): from individual species to whole genera.</title>
        <authorList>
            <person name="Goeker M."/>
        </authorList>
    </citation>
    <scope>NUCLEOTIDE SEQUENCE [LARGE SCALE GENOMIC DNA]</scope>
    <source>
        <strain evidence="2 3">DSM 45657</strain>
    </source>
</reference>
<sequence length="442" mass="47722">MSSAYWDMWTLPGVRGHLDAVSADLDAGLSCLWVVPDDLVRSGTADELLDRLAARSDSMRVPAPVATRAPGGPARTRVEPVSGSTAPPDWAKGSFSLLKIDGASPARYDEPVADADPVIERVLALCGATAEPGVDPLLSAVRSPELRGAVVVLSAWHEHDRPGTSTLLSRLPALVKEQGQAPGDRPRLLVAARPEDLVASTLDPVTTRTHWWWGVKDRLDTAVVVARVRRGRGNDAGWLRERVTREVIAEVAGPDLVLADWLARSWDGAMARLPQQVAGLAYTASDVPSSAEHGHGRDRPPLPMRAAWSSGLLDLWEGQARTSPAADRGVDLGALVWRGQNRALMPVVDEHRALLERVVLARASKSVLAELDSGATPRTNGRSPANALELGQMWWLVSSRRVTVSHAQRKLLLCLRRTRNALAHLQALDDDELAELTCLIAS</sequence>
<feature type="region of interest" description="Disordered" evidence="1">
    <location>
        <begin position="63"/>
        <end position="86"/>
    </location>
</feature>
<dbReference type="OrthoDB" id="3678450at2"/>
<evidence type="ECO:0000313" key="3">
    <source>
        <dbReference type="Proteomes" id="UP000282454"/>
    </source>
</evidence>
<accession>A0A421AWN3</accession>
<evidence type="ECO:0000256" key="1">
    <source>
        <dbReference type="SAM" id="MobiDB-lite"/>
    </source>
</evidence>
<dbReference type="AlphaFoldDB" id="A0A421AWN3"/>
<keyword evidence="3" id="KW-1185">Reference proteome</keyword>
<dbReference type="Proteomes" id="UP000282454">
    <property type="component" value="Unassembled WGS sequence"/>
</dbReference>
<evidence type="ECO:0000313" key="2">
    <source>
        <dbReference type="EMBL" id="RLK54182.1"/>
    </source>
</evidence>
<comment type="caution">
    <text evidence="2">The sequence shown here is derived from an EMBL/GenBank/DDBJ whole genome shotgun (WGS) entry which is preliminary data.</text>
</comment>
<name>A0A421AWN3_9PSEU</name>
<dbReference type="RefSeq" id="WP_121394462.1">
    <property type="nucleotide sequence ID" value="NZ_RCDD01000008.1"/>
</dbReference>
<proteinExistence type="predicted"/>
<protein>
    <submittedName>
        <fullName evidence="2">Uncharacterized protein</fullName>
    </submittedName>
</protein>